<evidence type="ECO:0000256" key="10">
    <source>
        <dbReference type="PROSITE-ProRule" id="PRU00042"/>
    </source>
</evidence>
<evidence type="ECO:0000256" key="5">
    <source>
        <dbReference type="ARBA" id="ARBA00022833"/>
    </source>
</evidence>
<dbReference type="GO" id="GO:0003677">
    <property type="term" value="F:DNA binding"/>
    <property type="evidence" value="ECO:0007669"/>
    <property type="project" value="UniProtKB-KW"/>
</dbReference>
<dbReference type="FunFam" id="3.30.160.60:FF:000100">
    <property type="entry name" value="Zinc finger 45-like"/>
    <property type="match status" value="1"/>
</dbReference>
<evidence type="ECO:0000256" key="6">
    <source>
        <dbReference type="ARBA" id="ARBA00023015"/>
    </source>
</evidence>
<accession>A0A6J8D647</accession>
<evidence type="ECO:0000313" key="13">
    <source>
        <dbReference type="Proteomes" id="UP000507470"/>
    </source>
</evidence>
<dbReference type="SMART" id="SM00355">
    <property type="entry name" value="ZnF_C2H2"/>
    <property type="match status" value="5"/>
</dbReference>
<dbReference type="OrthoDB" id="654211at2759"/>
<keyword evidence="4 10" id="KW-0863">Zinc-finger</keyword>
<reference evidence="12 13" key="1">
    <citation type="submission" date="2020-06" db="EMBL/GenBank/DDBJ databases">
        <authorList>
            <person name="Li R."/>
            <person name="Bekaert M."/>
        </authorList>
    </citation>
    <scope>NUCLEOTIDE SEQUENCE [LARGE SCALE GENOMIC DNA]</scope>
    <source>
        <strain evidence="13">wild</strain>
    </source>
</reference>
<dbReference type="PANTHER" id="PTHR16515">
    <property type="entry name" value="PR DOMAIN ZINC FINGER PROTEIN"/>
    <property type="match status" value="1"/>
</dbReference>
<feature type="domain" description="C2H2-type" evidence="11">
    <location>
        <begin position="341"/>
        <end position="368"/>
    </location>
</feature>
<organism evidence="12 13">
    <name type="scientific">Mytilus coruscus</name>
    <name type="common">Sea mussel</name>
    <dbReference type="NCBI Taxonomy" id="42192"/>
    <lineage>
        <taxon>Eukaryota</taxon>
        <taxon>Metazoa</taxon>
        <taxon>Spiralia</taxon>
        <taxon>Lophotrochozoa</taxon>
        <taxon>Mollusca</taxon>
        <taxon>Bivalvia</taxon>
        <taxon>Autobranchia</taxon>
        <taxon>Pteriomorphia</taxon>
        <taxon>Mytilida</taxon>
        <taxon>Mytiloidea</taxon>
        <taxon>Mytilidae</taxon>
        <taxon>Mytilinae</taxon>
        <taxon>Mytilus</taxon>
    </lineage>
</organism>
<name>A0A6J8D647_MYTCO</name>
<comment type="subcellular location">
    <subcellularLocation>
        <location evidence="1">Nucleus</location>
    </subcellularLocation>
</comment>
<evidence type="ECO:0000256" key="9">
    <source>
        <dbReference type="ARBA" id="ARBA00023242"/>
    </source>
</evidence>
<evidence type="ECO:0000256" key="8">
    <source>
        <dbReference type="ARBA" id="ARBA00023163"/>
    </source>
</evidence>
<sequence>MDSRGTPLSNQYELDSLCVQESCELDNSITTKSNQHELVSSCDKDNSGILIPIMNHERENGSNKLSNDDTCNKKQTLDCSSVAENVVAKINERQFCDTSIKTDDVFHQNNLDNKFINTKDNVKIRSSLEAECKLDDLYDIKIKVEKDEEYQPKLFDCSSEINSDNCSATAELAIKIECNEWTLNASGDYNNKTKGLGDITNNVVPQNPFEKAITVDLNKVKQEVSDGGRASDEKPVDRHTVEKTININDIKQEVYDVIRNFNEQAPFFRDEQTENDAVADDGEEGSEEQIHMYIQDNSPWKDKFPQIGKVDKKMVECEVCHNTKDDKLIHMRKDHSDEYKFGCNQCLEVYRQEKQFEQHMRSHLGIKPYKCEICNKHFTQTSSLNLHLKIHTGEKKFSCDICDKLFRTKHGLRKHSLTHTRVKDPGEECETCGLMFRNEQALQCHMHIHSKDYVNSTISILK</sequence>
<dbReference type="SUPFAM" id="SSF57667">
    <property type="entry name" value="beta-beta-alpha zinc fingers"/>
    <property type="match status" value="2"/>
</dbReference>
<proteinExistence type="predicted"/>
<evidence type="ECO:0000256" key="2">
    <source>
        <dbReference type="ARBA" id="ARBA00022723"/>
    </source>
</evidence>
<dbReference type="Gene3D" id="3.30.160.60">
    <property type="entry name" value="Classic Zinc Finger"/>
    <property type="match status" value="3"/>
</dbReference>
<dbReference type="Pfam" id="PF00096">
    <property type="entry name" value="zf-C2H2"/>
    <property type="match status" value="2"/>
</dbReference>
<dbReference type="GO" id="GO:0005634">
    <property type="term" value="C:nucleus"/>
    <property type="evidence" value="ECO:0007669"/>
    <property type="project" value="UniProtKB-SubCell"/>
</dbReference>
<evidence type="ECO:0000256" key="3">
    <source>
        <dbReference type="ARBA" id="ARBA00022737"/>
    </source>
</evidence>
<dbReference type="FunFam" id="3.30.160.60:FF:000325">
    <property type="entry name" value="ZFP90 zinc finger protein"/>
    <property type="match status" value="1"/>
</dbReference>
<keyword evidence="7" id="KW-0238">DNA-binding</keyword>
<keyword evidence="9" id="KW-0539">Nucleus</keyword>
<dbReference type="PROSITE" id="PS50157">
    <property type="entry name" value="ZINC_FINGER_C2H2_2"/>
    <property type="match status" value="4"/>
</dbReference>
<dbReference type="GO" id="GO:0008270">
    <property type="term" value="F:zinc ion binding"/>
    <property type="evidence" value="ECO:0007669"/>
    <property type="project" value="UniProtKB-KW"/>
</dbReference>
<keyword evidence="13" id="KW-1185">Reference proteome</keyword>
<dbReference type="GO" id="GO:0010468">
    <property type="term" value="P:regulation of gene expression"/>
    <property type="evidence" value="ECO:0007669"/>
    <property type="project" value="TreeGrafter"/>
</dbReference>
<keyword evidence="2" id="KW-0479">Metal-binding</keyword>
<feature type="domain" description="C2H2-type" evidence="11">
    <location>
        <begin position="427"/>
        <end position="454"/>
    </location>
</feature>
<evidence type="ECO:0000256" key="7">
    <source>
        <dbReference type="ARBA" id="ARBA00023125"/>
    </source>
</evidence>
<dbReference type="PROSITE" id="PS00028">
    <property type="entry name" value="ZINC_FINGER_C2H2_1"/>
    <property type="match status" value="4"/>
</dbReference>
<feature type="domain" description="C2H2-type" evidence="11">
    <location>
        <begin position="369"/>
        <end position="396"/>
    </location>
</feature>
<evidence type="ECO:0000256" key="4">
    <source>
        <dbReference type="ARBA" id="ARBA00022771"/>
    </source>
</evidence>
<keyword evidence="8" id="KW-0804">Transcription</keyword>
<keyword evidence="6" id="KW-0805">Transcription regulation</keyword>
<keyword evidence="5" id="KW-0862">Zinc</keyword>
<evidence type="ECO:0000313" key="12">
    <source>
        <dbReference type="EMBL" id="CAC5403141.1"/>
    </source>
</evidence>
<evidence type="ECO:0000256" key="1">
    <source>
        <dbReference type="ARBA" id="ARBA00004123"/>
    </source>
</evidence>
<keyword evidence="3" id="KW-0677">Repeat</keyword>
<dbReference type="AlphaFoldDB" id="A0A6J8D647"/>
<dbReference type="InterPro" id="IPR050331">
    <property type="entry name" value="Zinc_finger"/>
</dbReference>
<evidence type="ECO:0000259" key="11">
    <source>
        <dbReference type="PROSITE" id="PS50157"/>
    </source>
</evidence>
<dbReference type="InterPro" id="IPR013087">
    <property type="entry name" value="Znf_C2H2_type"/>
</dbReference>
<feature type="domain" description="C2H2-type" evidence="11">
    <location>
        <begin position="397"/>
        <end position="424"/>
    </location>
</feature>
<protein>
    <submittedName>
        <fullName evidence="12">KRAB</fullName>
    </submittedName>
</protein>
<dbReference type="PANTHER" id="PTHR16515:SF66">
    <property type="entry name" value="C2H2-TYPE DOMAIN-CONTAINING PROTEIN"/>
    <property type="match status" value="1"/>
</dbReference>
<dbReference type="InterPro" id="IPR036236">
    <property type="entry name" value="Znf_C2H2_sf"/>
</dbReference>
<dbReference type="Proteomes" id="UP000507470">
    <property type="component" value="Unassembled WGS sequence"/>
</dbReference>
<dbReference type="EMBL" id="CACVKT020006674">
    <property type="protein sequence ID" value="CAC5403141.1"/>
    <property type="molecule type" value="Genomic_DNA"/>
</dbReference>
<gene>
    <name evidence="12" type="ORF">MCOR_37047</name>
</gene>